<protein>
    <submittedName>
        <fullName evidence="3">Reverse transcriptase domain-containing protein</fullName>
    </submittedName>
</protein>
<evidence type="ECO:0000313" key="4">
    <source>
        <dbReference type="Proteomes" id="UP001151760"/>
    </source>
</evidence>
<keyword evidence="3" id="KW-0808">Transferase</keyword>
<evidence type="ECO:0000259" key="2">
    <source>
        <dbReference type="PROSITE" id="PS50158"/>
    </source>
</evidence>
<dbReference type="GO" id="GO:0003964">
    <property type="term" value="F:RNA-directed DNA polymerase activity"/>
    <property type="evidence" value="ECO:0007669"/>
    <property type="project" value="UniProtKB-KW"/>
</dbReference>
<keyword evidence="1" id="KW-0862">Zinc</keyword>
<dbReference type="SMART" id="SM00343">
    <property type="entry name" value="ZnF_C2HC"/>
    <property type="match status" value="1"/>
</dbReference>
<reference evidence="3" key="1">
    <citation type="journal article" date="2022" name="Int. J. Mol. Sci.">
        <title>Draft Genome of Tanacetum Coccineum: Genomic Comparison of Closely Related Tanacetum-Family Plants.</title>
        <authorList>
            <person name="Yamashiro T."/>
            <person name="Shiraishi A."/>
            <person name="Nakayama K."/>
            <person name="Satake H."/>
        </authorList>
    </citation>
    <scope>NUCLEOTIDE SEQUENCE</scope>
</reference>
<sequence>MEMIATIHEVAEGEPCLLLMSTVGHDVAYGMTWKTLKKMMTDKYCPRSEIKKLEIEIWNLKVKDTDVCAPECNNCKKVGHMARDCRSPAANVNANSQRNSGAIQRVVTFFRCGVQGNYKKDYPKLKNKNRGNQAGNGGAQARAYAVGSAGTNLDSNLITGTFLLNNRYASILFDTCADRSFVSTAFSSLIDIVLTTLDHDYDVELADEFFLELILLYVVAL</sequence>
<comment type="caution">
    <text evidence="3">The sequence shown here is derived from an EMBL/GenBank/DDBJ whole genome shotgun (WGS) entry which is preliminary data.</text>
</comment>
<accession>A0ABQ5HCE4</accession>
<dbReference type="Gene3D" id="4.10.60.10">
    <property type="entry name" value="Zinc finger, CCHC-type"/>
    <property type="match status" value="1"/>
</dbReference>
<feature type="domain" description="CCHC-type" evidence="2">
    <location>
        <begin position="72"/>
        <end position="87"/>
    </location>
</feature>
<keyword evidence="3" id="KW-0695">RNA-directed DNA polymerase</keyword>
<proteinExistence type="predicted"/>
<reference evidence="3" key="2">
    <citation type="submission" date="2022-01" db="EMBL/GenBank/DDBJ databases">
        <authorList>
            <person name="Yamashiro T."/>
            <person name="Shiraishi A."/>
            <person name="Satake H."/>
            <person name="Nakayama K."/>
        </authorList>
    </citation>
    <scope>NUCLEOTIDE SEQUENCE</scope>
</reference>
<name>A0ABQ5HCE4_9ASTR</name>
<dbReference type="Pfam" id="PF08284">
    <property type="entry name" value="RVP_2"/>
    <property type="match status" value="1"/>
</dbReference>
<dbReference type="PROSITE" id="PS50158">
    <property type="entry name" value="ZF_CCHC"/>
    <property type="match status" value="1"/>
</dbReference>
<dbReference type="InterPro" id="IPR036875">
    <property type="entry name" value="Znf_CCHC_sf"/>
</dbReference>
<keyword evidence="1" id="KW-0863">Zinc-finger</keyword>
<evidence type="ECO:0000313" key="3">
    <source>
        <dbReference type="EMBL" id="GJT85563.1"/>
    </source>
</evidence>
<keyword evidence="1" id="KW-0479">Metal-binding</keyword>
<dbReference type="Proteomes" id="UP001151760">
    <property type="component" value="Unassembled WGS sequence"/>
</dbReference>
<dbReference type="SUPFAM" id="SSF57756">
    <property type="entry name" value="Retrovirus zinc finger-like domains"/>
    <property type="match status" value="1"/>
</dbReference>
<keyword evidence="3" id="KW-0548">Nucleotidyltransferase</keyword>
<dbReference type="InterPro" id="IPR001878">
    <property type="entry name" value="Znf_CCHC"/>
</dbReference>
<evidence type="ECO:0000256" key="1">
    <source>
        <dbReference type="PROSITE-ProRule" id="PRU00047"/>
    </source>
</evidence>
<dbReference type="Pfam" id="PF00098">
    <property type="entry name" value="zf-CCHC"/>
    <property type="match status" value="1"/>
</dbReference>
<gene>
    <name evidence="3" type="ORF">Tco_1067280</name>
</gene>
<keyword evidence="4" id="KW-1185">Reference proteome</keyword>
<dbReference type="EMBL" id="BQNB010019462">
    <property type="protein sequence ID" value="GJT85563.1"/>
    <property type="molecule type" value="Genomic_DNA"/>
</dbReference>
<organism evidence="3 4">
    <name type="scientific">Tanacetum coccineum</name>
    <dbReference type="NCBI Taxonomy" id="301880"/>
    <lineage>
        <taxon>Eukaryota</taxon>
        <taxon>Viridiplantae</taxon>
        <taxon>Streptophyta</taxon>
        <taxon>Embryophyta</taxon>
        <taxon>Tracheophyta</taxon>
        <taxon>Spermatophyta</taxon>
        <taxon>Magnoliopsida</taxon>
        <taxon>eudicotyledons</taxon>
        <taxon>Gunneridae</taxon>
        <taxon>Pentapetalae</taxon>
        <taxon>asterids</taxon>
        <taxon>campanulids</taxon>
        <taxon>Asterales</taxon>
        <taxon>Asteraceae</taxon>
        <taxon>Asteroideae</taxon>
        <taxon>Anthemideae</taxon>
        <taxon>Anthemidinae</taxon>
        <taxon>Tanacetum</taxon>
    </lineage>
</organism>